<dbReference type="SUPFAM" id="SSF103481">
    <property type="entry name" value="Multidrug resistance efflux transporter EmrE"/>
    <property type="match status" value="2"/>
</dbReference>
<dbReference type="Proteomes" id="UP000253345">
    <property type="component" value="Unassembled WGS sequence"/>
</dbReference>
<feature type="transmembrane region" description="Helical" evidence="5">
    <location>
        <begin position="136"/>
        <end position="156"/>
    </location>
</feature>
<organism evidence="7 8">
    <name type="scientific">Paracoccus lutimaris</name>
    <dbReference type="NCBI Taxonomy" id="1490030"/>
    <lineage>
        <taxon>Bacteria</taxon>
        <taxon>Pseudomonadati</taxon>
        <taxon>Pseudomonadota</taxon>
        <taxon>Alphaproteobacteria</taxon>
        <taxon>Rhodobacterales</taxon>
        <taxon>Paracoccaceae</taxon>
        <taxon>Paracoccus</taxon>
    </lineage>
</organism>
<feature type="transmembrane region" description="Helical" evidence="5">
    <location>
        <begin position="21"/>
        <end position="39"/>
    </location>
</feature>
<evidence type="ECO:0000256" key="2">
    <source>
        <dbReference type="ARBA" id="ARBA00022692"/>
    </source>
</evidence>
<dbReference type="RefSeq" id="WP_114350308.1">
    <property type="nucleotide sequence ID" value="NZ_QPJL01000021.1"/>
</dbReference>
<feature type="transmembrane region" description="Helical" evidence="5">
    <location>
        <begin position="256"/>
        <end position="275"/>
    </location>
</feature>
<evidence type="ECO:0000256" key="1">
    <source>
        <dbReference type="ARBA" id="ARBA00004141"/>
    </source>
</evidence>
<feature type="domain" description="EamA" evidence="6">
    <location>
        <begin position="21"/>
        <end position="150"/>
    </location>
</feature>
<comment type="subcellular location">
    <subcellularLocation>
        <location evidence="1">Membrane</location>
        <topology evidence="1">Multi-pass membrane protein</topology>
    </subcellularLocation>
</comment>
<keyword evidence="3 5" id="KW-1133">Transmembrane helix</keyword>
<feature type="transmembrane region" description="Helical" evidence="5">
    <location>
        <begin position="193"/>
        <end position="213"/>
    </location>
</feature>
<dbReference type="InterPro" id="IPR037185">
    <property type="entry name" value="EmrE-like"/>
</dbReference>
<proteinExistence type="predicted"/>
<evidence type="ECO:0000313" key="7">
    <source>
        <dbReference type="EMBL" id="RCW79997.1"/>
    </source>
</evidence>
<accession>A0A368YM52</accession>
<feature type="transmembrane region" description="Helical" evidence="5">
    <location>
        <begin position="225"/>
        <end position="244"/>
    </location>
</feature>
<dbReference type="OrthoDB" id="9810556at2"/>
<keyword evidence="2 5" id="KW-0812">Transmembrane</keyword>
<evidence type="ECO:0000259" key="6">
    <source>
        <dbReference type="Pfam" id="PF00892"/>
    </source>
</evidence>
<dbReference type="PANTHER" id="PTHR32322:SF9">
    <property type="entry name" value="AMINO-ACID METABOLITE EFFLUX PUMP-RELATED"/>
    <property type="match status" value="1"/>
</dbReference>
<dbReference type="PANTHER" id="PTHR32322">
    <property type="entry name" value="INNER MEMBRANE TRANSPORTER"/>
    <property type="match status" value="1"/>
</dbReference>
<sequence>MTAAAPHAISSRMMPSDWAQLLLLSLIWGGSFFLTGIAVKGLPVLTLVAVRVFVAALVLWAVVWARGTRIPRAPAIWGMFLVMGALNNAIPFMLIAWGQRSIPSGLASILNATTPLFTVLVSAALLADERASAQKFAGVLMGLAGVAVMMGLDTIAGHGHALLPQLAVLGAALSYAFAGAFGRRFGRMGLDPILAAAGMVTGSSVMMIPAALALDGWPQGVAATYWLAAVTIGVVGTGLAYVMYFRILARAGATNISLVTFLVPVSAILLGWLFLGEVLGPAHVIGMVMIALGLILIDGRLIRWPRR</sequence>
<gene>
    <name evidence="7" type="ORF">DFP89_12127</name>
</gene>
<evidence type="ECO:0000313" key="8">
    <source>
        <dbReference type="Proteomes" id="UP000253345"/>
    </source>
</evidence>
<protein>
    <submittedName>
        <fullName evidence="7">EamA domain-containing membrane protein RarD</fullName>
    </submittedName>
</protein>
<evidence type="ECO:0000256" key="3">
    <source>
        <dbReference type="ARBA" id="ARBA00022989"/>
    </source>
</evidence>
<name>A0A368YM52_9RHOB</name>
<feature type="transmembrane region" description="Helical" evidence="5">
    <location>
        <begin position="109"/>
        <end position="127"/>
    </location>
</feature>
<reference evidence="7 8" key="1">
    <citation type="submission" date="2018-07" db="EMBL/GenBank/DDBJ databases">
        <title>Genomic Encyclopedia of Type Strains, Phase III (KMG-III): the genomes of soil and plant-associated and newly described type strains.</title>
        <authorList>
            <person name="Whitman W."/>
        </authorList>
    </citation>
    <scope>NUCLEOTIDE SEQUENCE [LARGE SCALE GENOMIC DNA]</scope>
    <source>
        <strain evidence="7 8">CECT 8525</strain>
    </source>
</reference>
<comment type="caution">
    <text evidence="7">The sequence shown here is derived from an EMBL/GenBank/DDBJ whole genome shotgun (WGS) entry which is preliminary data.</text>
</comment>
<evidence type="ECO:0000256" key="5">
    <source>
        <dbReference type="SAM" id="Phobius"/>
    </source>
</evidence>
<keyword evidence="8" id="KW-1185">Reference proteome</keyword>
<feature type="domain" description="EamA" evidence="6">
    <location>
        <begin position="166"/>
        <end position="297"/>
    </location>
</feature>
<feature type="transmembrane region" description="Helical" evidence="5">
    <location>
        <begin position="45"/>
        <end position="64"/>
    </location>
</feature>
<dbReference type="InterPro" id="IPR050638">
    <property type="entry name" value="AA-Vitamin_Transporters"/>
</dbReference>
<dbReference type="InterPro" id="IPR000620">
    <property type="entry name" value="EamA_dom"/>
</dbReference>
<dbReference type="AlphaFoldDB" id="A0A368YM52"/>
<dbReference type="Pfam" id="PF00892">
    <property type="entry name" value="EamA"/>
    <property type="match status" value="2"/>
</dbReference>
<dbReference type="EMBL" id="QPJL01000021">
    <property type="protein sequence ID" value="RCW79997.1"/>
    <property type="molecule type" value="Genomic_DNA"/>
</dbReference>
<feature type="transmembrane region" description="Helical" evidence="5">
    <location>
        <begin position="76"/>
        <end position="97"/>
    </location>
</feature>
<keyword evidence="4 5" id="KW-0472">Membrane</keyword>
<evidence type="ECO:0000256" key="4">
    <source>
        <dbReference type="ARBA" id="ARBA00023136"/>
    </source>
</evidence>
<feature type="transmembrane region" description="Helical" evidence="5">
    <location>
        <begin position="281"/>
        <end position="302"/>
    </location>
</feature>
<dbReference type="GO" id="GO:0016020">
    <property type="term" value="C:membrane"/>
    <property type="evidence" value="ECO:0007669"/>
    <property type="project" value="UniProtKB-SubCell"/>
</dbReference>
<feature type="transmembrane region" description="Helical" evidence="5">
    <location>
        <begin position="162"/>
        <end position="181"/>
    </location>
</feature>